<dbReference type="InterPro" id="IPR003658">
    <property type="entry name" value="Anti-sigma_ant"/>
</dbReference>
<keyword evidence="5" id="KW-1185">Reference proteome</keyword>
<gene>
    <name evidence="4" type="ORF">ADK37_30845</name>
</gene>
<dbReference type="EMBL" id="LGUS01000197">
    <property type="protein sequence ID" value="KOG31367.1"/>
    <property type="molecule type" value="Genomic_DNA"/>
</dbReference>
<comment type="similarity">
    <text evidence="1 2">Belongs to the anti-sigma-factor antagonist family.</text>
</comment>
<reference evidence="5" key="1">
    <citation type="submission" date="2015-07" db="EMBL/GenBank/DDBJ databases">
        <authorList>
            <person name="Ju K.-S."/>
            <person name="Doroghazi J.R."/>
            <person name="Metcalf W.W."/>
        </authorList>
    </citation>
    <scope>NUCLEOTIDE SEQUENCE [LARGE SCALE GENOMIC DNA]</scope>
    <source>
        <strain evidence="5">NRRL 2290</strain>
    </source>
</reference>
<dbReference type="InterPro" id="IPR036513">
    <property type="entry name" value="STAS_dom_sf"/>
</dbReference>
<dbReference type="PATRIC" id="fig|67356.5.peg.6602"/>
<evidence type="ECO:0000256" key="2">
    <source>
        <dbReference type="RuleBase" id="RU003749"/>
    </source>
</evidence>
<dbReference type="PROSITE" id="PS50801">
    <property type="entry name" value="STAS"/>
    <property type="match status" value="1"/>
</dbReference>
<dbReference type="GO" id="GO:0043856">
    <property type="term" value="F:anti-sigma factor antagonist activity"/>
    <property type="evidence" value="ECO:0007669"/>
    <property type="project" value="InterPro"/>
</dbReference>
<dbReference type="PANTHER" id="PTHR33495:SF2">
    <property type="entry name" value="ANTI-SIGMA FACTOR ANTAGONIST TM_1081-RELATED"/>
    <property type="match status" value="1"/>
</dbReference>
<dbReference type="InterPro" id="IPR002645">
    <property type="entry name" value="STAS_dom"/>
</dbReference>
<feature type="domain" description="STAS" evidence="3">
    <location>
        <begin position="13"/>
        <end position="119"/>
    </location>
</feature>
<organism evidence="4 5">
    <name type="scientific">Streptomyces resistomycificus</name>
    <dbReference type="NCBI Taxonomy" id="67356"/>
    <lineage>
        <taxon>Bacteria</taxon>
        <taxon>Bacillati</taxon>
        <taxon>Actinomycetota</taxon>
        <taxon>Actinomycetes</taxon>
        <taxon>Kitasatosporales</taxon>
        <taxon>Streptomycetaceae</taxon>
        <taxon>Streptomyces</taxon>
        <taxon>Streptomyces aurantiacus group</taxon>
    </lineage>
</organism>
<dbReference type="eggNOG" id="COG1366">
    <property type="taxonomic scope" value="Bacteria"/>
</dbReference>
<evidence type="ECO:0000313" key="5">
    <source>
        <dbReference type="Proteomes" id="UP000037251"/>
    </source>
</evidence>
<name>A0A0L8KZK3_9ACTN</name>
<dbReference type="Gene3D" id="3.30.750.24">
    <property type="entry name" value="STAS domain"/>
    <property type="match status" value="1"/>
</dbReference>
<dbReference type="SUPFAM" id="SSF52091">
    <property type="entry name" value="SpoIIaa-like"/>
    <property type="match status" value="1"/>
</dbReference>
<dbReference type="RefSeq" id="WP_051869939.1">
    <property type="nucleotide sequence ID" value="NZ_KL575601.1"/>
</dbReference>
<protein>
    <recommendedName>
        <fullName evidence="2">Anti-sigma factor antagonist</fullName>
    </recommendedName>
</protein>
<dbReference type="Proteomes" id="UP000037251">
    <property type="component" value="Unassembled WGS sequence"/>
</dbReference>
<dbReference type="Pfam" id="PF01740">
    <property type="entry name" value="STAS"/>
    <property type="match status" value="1"/>
</dbReference>
<dbReference type="OrthoDB" id="4833278at2"/>
<dbReference type="PANTHER" id="PTHR33495">
    <property type="entry name" value="ANTI-SIGMA FACTOR ANTAGONIST TM_1081-RELATED-RELATED"/>
    <property type="match status" value="1"/>
</dbReference>
<dbReference type="CDD" id="cd07043">
    <property type="entry name" value="STAS_anti-anti-sigma_factors"/>
    <property type="match status" value="1"/>
</dbReference>
<dbReference type="STRING" id="67356.AQJ84_26675"/>
<dbReference type="NCBIfam" id="TIGR00377">
    <property type="entry name" value="ant_ant_sig"/>
    <property type="match status" value="1"/>
</dbReference>
<dbReference type="AlphaFoldDB" id="A0A0L8KZK3"/>
<evidence type="ECO:0000259" key="3">
    <source>
        <dbReference type="PROSITE" id="PS50801"/>
    </source>
</evidence>
<evidence type="ECO:0000256" key="1">
    <source>
        <dbReference type="ARBA" id="ARBA00009013"/>
    </source>
</evidence>
<comment type="caution">
    <text evidence="4">The sequence shown here is derived from an EMBL/GenBank/DDBJ whole genome shotgun (WGS) entry which is preliminary data.</text>
</comment>
<evidence type="ECO:0000313" key="4">
    <source>
        <dbReference type="EMBL" id="KOG31367.1"/>
    </source>
</evidence>
<sequence length="119" mass="12816">MADIPDKAGQGTLSVLRDTIDGITVLTVRGEIDFQTVTALQDVLPPADEASGPRMVIDLGEVTFIDSSGINALINAQQALPEQGWLRLARPRPAVRRTLELVGLDSAIPFYPTFEDALT</sequence>
<accession>A0A0L8KZK3</accession>
<proteinExistence type="inferred from homology"/>